<dbReference type="CDD" id="cd03300">
    <property type="entry name" value="ABC_PotA_N"/>
    <property type="match status" value="1"/>
</dbReference>
<evidence type="ECO:0000256" key="5">
    <source>
        <dbReference type="ARBA" id="ARBA00022967"/>
    </source>
</evidence>
<proteinExistence type="inferred from homology"/>
<dbReference type="PANTHER" id="PTHR42781">
    <property type="entry name" value="SPERMIDINE/PUTRESCINE IMPORT ATP-BINDING PROTEIN POTA"/>
    <property type="match status" value="1"/>
</dbReference>
<comment type="catalytic activity">
    <reaction evidence="7">
        <text>ATP + H2O + polyamine-[polyamine-binding protein]Side 1 = ADP + phosphate + polyamineSide 2 + [polyamine-binding protein]Side 1.</text>
        <dbReference type="EC" id="7.6.2.11"/>
    </reaction>
</comment>
<dbReference type="NCBIfam" id="TIGR01187">
    <property type="entry name" value="potA"/>
    <property type="match status" value="1"/>
</dbReference>
<dbReference type="InterPro" id="IPR005893">
    <property type="entry name" value="PotA-like"/>
</dbReference>
<keyword evidence="10" id="KW-1185">Reference proteome</keyword>
<comment type="caution">
    <text evidence="9">The sequence shown here is derived from an EMBL/GenBank/DDBJ whole genome shotgun (WGS) entry which is preliminary data.</text>
</comment>
<dbReference type="Pfam" id="PF00005">
    <property type="entry name" value="ABC_tran"/>
    <property type="match status" value="1"/>
</dbReference>
<dbReference type="InterPro" id="IPR017879">
    <property type="entry name" value="PotA_ATP-bd"/>
</dbReference>
<reference evidence="9 10" key="1">
    <citation type="submission" date="2024-10" db="EMBL/GenBank/DDBJ databases">
        <title>The Natural Products Discovery Center: Release of the First 8490 Sequenced Strains for Exploring Actinobacteria Biosynthetic Diversity.</title>
        <authorList>
            <person name="Kalkreuter E."/>
            <person name="Kautsar S.A."/>
            <person name="Yang D."/>
            <person name="Bader C.D."/>
            <person name="Teijaro C.N."/>
            <person name="Fluegel L."/>
            <person name="Davis C.M."/>
            <person name="Simpson J.R."/>
            <person name="Lauterbach L."/>
            <person name="Steele A.D."/>
            <person name="Gui C."/>
            <person name="Meng S."/>
            <person name="Li G."/>
            <person name="Viehrig K."/>
            <person name="Ye F."/>
            <person name="Su P."/>
            <person name="Kiefer A.F."/>
            <person name="Nichols A."/>
            <person name="Cepeda A.J."/>
            <person name="Yan W."/>
            <person name="Fan B."/>
            <person name="Jiang Y."/>
            <person name="Adhikari A."/>
            <person name="Zheng C.-J."/>
            <person name="Schuster L."/>
            <person name="Cowan T.M."/>
            <person name="Smanski M.J."/>
            <person name="Chevrette M.G."/>
            <person name="De Carvalho L.P.S."/>
            <person name="Shen B."/>
        </authorList>
    </citation>
    <scope>NUCLEOTIDE SEQUENCE [LARGE SCALE GENOMIC DNA]</scope>
    <source>
        <strain evidence="9 10">NPDC049639</strain>
    </source>
</reference>
<dbReference type="InterPro" id="IPR013611">
    <property type="entry name" value="Transp-assoc_OB_typ2"/>
</dbReference>
<evidence type="ECO:0000259" key="8">
    <source>
        <dbReference type="PROSITE" id="PS50893"/>
    </source>
</evidence>
<evidence type="ECO:0000256" key="2">
    <source>
        <dbReference type="ARBA" id="ARBA00022475"/>
    </source>
</evidence>
<keyword evidence="1 7" id="KW-0813">Transport</keyword>
<dbReference type="SMART" id="SM00382">
    <property type="entry name" value="AAA"/>
    <property type="match status" value="1"/>
</dbReference>
<dbReference type="Gene3D" id="3.40.50.300">
    <property type="entry name" value="P-loop containing nucleotide triphosphate hydrolases"/>
    <property type="match status" value="1"/>
</dbReference>
<evidence type="ECO:0000256" key="1">
    <source>
        <dbReference type="ARBA" id="ARBA00022448"/>
    </source>
</evidence>
<dbReference type="InterPro" id="IPR050093">
    <property type="entry name" value="ABC_SmlMolc_Importer"/>
</dbReference>
<dbReference type="Gene3D" id="2.40.50.100">
    <property type="match status" value="1"/>
</dbReference>
<evidence type="ECO:0000313" key="9">
    <source>
        <dbReference type="EMBL" id="MFI7587711.1"/>
    </source>
</evidence>
<dbReference type="RefSeq" id="WP_398279902.1">
    <property type="nucleotide sequence ID" value="NZ_JBITLV010000003.1"/>
</dbReference>
<dbReference type="Pfam" id="PF08402">
    <property type="entry name" value="TOBE_2"/>
    <property type="match status" value="1"/>
</dbReference>
<keyword evidence="5 7" id="KW-1278">Translocase</keyword>
<evidence type="ECO:0000256" key="7">
    <source>
        <dbReference type="RuleBase" id="RU364083"/>
    </source>
</evidence>
<evidence type="ECO:0000256" key="3">
    <source>
        <dbReference type="ARBA" id="ARBA00022741"/>
    </source>
</evidence>
<dbReference type="GO" id="GO:0005524">
    <property type="term" value="F:ATP binding"/>
    <property type="evidence" value="ECO:0007669"/>
    <property type="project" value="UniProtKB-KW"/>
</dbReference>
<dbReference type="InterPro" id="IPR008995">
    <property type="entry name" value="Mo/tungstate-bd_C_term_dom"/>
</dbReference>
<dbReference type="SUPFAM" id="SSF50331">
    <property type="entry name" value="MOP-like"/>
    <property type="match status" value="1"/>
</dbReference>
<feature type="domain" description="ABC transporter" evidence="8">
    <location>
        <begin position="5"/>
        <end position="233"/>
    </location>
</feature>
<dbReference type="InterPro" id="IPR017871">
    <property type="entry name" value="ABC_transporter-like_CS"/>
</dbReference>
<comment type="similarity">
    <text evidence="7">Belongs to the ABC transporter superfamily. Spermidine/putrescine importer (TC 3.A.1.11.1) family.</text>
</comment>
<keyword evidence="2 7" id="KW-1003">Cell membrane</keyword>
<evidence type="ECO:0000256" key="6">
    <source>
        <dbReference type="ARBA" id="ARBA00023136"/>
    </source>
</evidence>
<dbReference type="EMBL" id="JBITLV010000003">
    <property type="protein sequence ID" value="MFI7587711.1"/>
    <property type="molecule type" value="Genomic_DNA"/>
</dbReference>
<comment type="function">
    <text evidence="7">Part of the ABC transporter complex PotABCD involved in spermidine/putrescine import. Responsible for energy coupling to the transport system.</text>
</comment>
<keyword evidence="3 7" id="KW-0547">Nucleotide-binding</keyword>
<name>A0ABW8AMW0_9ACTN</name>
<evidence type="ECO:0000313" key="10">
    <source>
        <dbReference type="Proteomes" id="UP001612915"/>
    </source>
</evidence>
<dbReference type="PROSITE" id="PS50893">
    <property type="entry name" value="ABC_TRANSPORTER_2"/>
    <property type="match status" value="1"/>
</dbReference>
<dbReference type="Proteomes" id="UP001612915">
    <property type="component" value="Unassembled WGS sequence"/>
</dbReference>
<dbReference type="InterPro" id="IPR003439">
    <property type="entry name" value="ABC_transporter-like_ATP-bd"/>
</dbReference>
<dbReference type="PROSITE" id="PS00211">
    <property type="entry name" value="ABC_TRANSPORTER_1"/>
    <property type="match status" value="1"/>
</dbReference>
<protein>
    <recommendedName>
        <fullName evidence="7">Spermidine/putrescine import ATP-binding protein PotA</fullName>
        <ecNumber evidence="7">7.6.2.11</ecNumber>
    </recommendedName>
</protein>
<dbReference type="SUPFAM" id="SSF52540">
    <property type="entry name" value="P-loop containing nucleoside triphosphate hydrolases"/>
    <property type="match status" value="1"/>
</dbReference>
<dbReference type="EC" id="7.6.2.11" evidence="7"/>
<keyword evidence="4 7" id="KW-0067">ATP-binding</keyword>
<dbReference type="PANTHER" id="PTHR42781:SF4">
    <property type="entry name" value="SPERMIDINE_PUTRESCINE IMPORT ATP-BINDING PROTEIN POTA"/>
    <property type="match status" value="1"/>
</dbReference>
<evidence type="ECO:0000256" key="4">
    <source>
        <dbReference type="ARBA" id="ARBA00022840"/>
    </source>
</evidence>
<accession>A0ABW8AMW0</accession>
<dbReference type="InterPro" id="IPR003593">
    <property type="entry name" value="AAA+_ATPase"/>
</dbReference>
<keyword evidence="6 7" id="KW-0472">Membrane</keyword>
<sequence length="379" mass="40762">MTSDLTLTGVTKSFADFTAVDDLDLTIPAGEFFALLGPSGCGKTTTLRMIAGLEEPTVGTIHLGDLDITHAKPYKRPVNTVFQNYALFPHLDIYENVAFGLRRRRIKDVKKQVDDALELVELGHLARRKPAQLSGGQQQRIALARAIVNRPDVLLLDEPLGALDLKLRRQMQLELKRIQTEVGLTFVHVTHDQEEAMTMADRVAVMNLGKIEQLGTPQELYETPRSTFVANFLGQSNLVEGTITASEADVVALDVQGRGVTIPGDRCMAVGGAGEPILLGVRPEKLKLYADGDPAAAGENVLPGGVVTDVSYLGVSTQYLVRMPWGQTLTVFVQNLVAGAGFAVGAGVEVGWQPVNSFGLRGDATAGVEVDPDELVVVP</sequence>
<gene>
    <name evidence="7" type="primary">potA</name>
    <name evidence="9" type="ORF">ACIB24_11615</name>
</gene>
<comment type="subunit">
    <text evidence="7">The complex is composed of two ATP-binding proteins (PotA), two transmembrane proteins (PotB and PotC) and a solute-binding protein (PotD).</text>
</comment>
<dbReference type="InterPro" id="IPR027417">
    <property type="entry name" value="P-loop_NTPase"/>
</dbReference>
<organism evidence="9 10">
    <name type="scientific">Spongisporangium articulatum</name>
    <dbReference type="NCBI Taxonomy" id="3362603"/>
    <lineage>
        <taxon>Bacteria</taxon>
        <taxon>Bacillati</taxon>
        <taxon>Actinomycetota</taxon>
        <taxon>Actinomycetes</taxon>
        <taxon>Kineosporiales</taxon>
        <taxon>Kineosporiaceae</taxon>
        <taxon>Spongisporangium</taxon>
    </lineage>
</organism>